<keyword evidence="6" id="KW-0862">Zinc</keyword>
<dbReference type="GO" id="GO:0010468">
    <property type="term" value="P:regulation of gene expression"/>
    <property type="evidence" value="ECO:0007669"/>
    <property type="project" value="TreeGrafter"/>
</dbReference>
<protein>
    <recommendedName>
        <fullName evidence="12">C2H2-type domain-containing protein</fullName>
    </recommendedName>
</protein>
<evidence type="ECO:0000256" key="1">
    <source>
        <dbReference type="ARBA" id="ARBA00004123"/>
    </source>
</evidence>
<dbReference type="PROSITE" id="PS00028">
    <property type="entry name" value="ZINC_FINGER_C2H2_1"/>
    <property type="match status" value="2"/>
</dbReference>
<evidence type="ECO:0000256" key="4">
    <source>
        <dbReference type="ARBA" id="ARBA00022737"/>
    </source>
</evidence>
<dbReference type="EMBL" id="CAKAEH010000209">
    <property type="protein sequence ID" value="CAG9530245.1"/>
    <property type="molecule type" value="Genomic_DNA"/>
</dbReference>
<comment type="caution">
    <text evidence="13">The sequence shown here is derived from an EMBL/GenBank/DDBJ whole genome shotgun (WGS) entry which is preliminary data.</text>
</comment>
<keyword evidence="8" id="KW-0238">DNA-binding</keyword>
<evidence type="ECO:0000256" key="2">
    <source>
        <dbReference type="ARBA" id="ARBA00006991"/>
    </source>
</evidence>
<dbReference type="Proteomes" id="UP000746747">
    <property type="component" value="Unassembled WGS sequence"/>
</dbReference>
<accession>A0A8J2Q055</accession>
<keyword evidence="7" id="KW-0805">Transcription regulation</keyword>
<reference evidence="13" key="1">
    <citation type="submission" date="2021-09" db="EMBL/GenBank/DDBJ databases">
        <authorList>
            <consortium name="Pathogen Informatics"/>
        </authorList>
    </citation>
    <scope>NUCLEOTIDE SEQUENCE</scope>
</reference>
<comment type="subcellular location">
    <subcellularLocation>
        <location evidence="1">Nucleus</location>
    </subcellularLocation>
</comment>
<dbReference type="GO" id="GO:0005634">
    <property type="term" value="C:nucleus"/>
    <property type="evidence" value="ECO:0007669"/>
    <property type="project" value="UniProtKB-SubCell"/>
</dbReference>
<evidence type="ECO:0000256" key="6">
    <source>
        <dbReference type="ARBA" id="ARBA00022833"/>
    </source>
</evidence>
<dbReference type="InterPro" id="IPR013087">
    <property type="entry name" value="Znf_C2H2_type"/>
</dbReference>
<dbReference type="PANTHER" id="PTHR16515:SF57">
    <property type="entry name" value="ZINC FINGER PROTEIN 154-LIKE"/>
    <property type="match status" value="1"/>
</dbReference>
<evidence type="ECO:0000313" key="14">
    <source>
        <dbReference type="Proteomes" id="UP000746747"/>
    </source>
</evidence>
<evidence type="ECO:0000256" key="3">
    <source>
        <dbReference type="ARBA" id="ARBA00022723"/>
    </source>
</evidence>
<sequence>MVVKIRCSSESSMECSLVKIFYLAALPITTDLLRHLVYFKSFLTYDLEKEAQTIQTEPLDLSVRKVGKQRIEVRNLSINEENKEQVESSNLTIQEANSEQKLQCDVYRRNAGGKLRKCPTCRQNFSDSSNFRTHKRIHTGKKPYQCQTCGNNFSQPSSLKRHILLIHTVKSRTIVRYPENVSPKRIR</sequence>
<feature type="domain" description="C2H2-type" evidence="12">
    <location>
        <begin position="116"/>
        <end position="143"/>
    </location>
</feature>
<dbReference type="GO" id="GO:0008270">
    <property type="term" value="F:zinc ion binding"/>
    <property type="evidence" value="ECO:0007669"/>
    <property type="project" value="UniProtKB-KW"/>
</dbReference>
<organism evidence="13 14">
    <name type="scientific">Cercopithifilaria johnstoni</name>
    <dbReference type="NCBI Taxonomy" id="2874296"/>
    <lineage>
        <taxon>Eukaryota</taxon>
        <taxon>Metazoa</taxon>
        <taxon>Ecdysozoa</taxon>
        <taxon>Nematoda</taxon>
        <taxon>Chromadorea</taxon>
        <taxon>Rhabditida</taxon>
        <taxon>Spirurina</taxon>
        <taxon>Spiruromorpha</taxon>
        <taxon>Filarioidea</taxon>
        <taxon>Onchocercidae</taxon>
        <taxon>Cercopithifilaria</taxon>
    </lineage>
</organism>
<dbReference type="GO" id="GO:0003677">
    <property type="term" value="F:DNA binding"/>
    <property type="evidence" value="ECO:0007669"/>
    <property type="project" value="UniProtKB-KW"/>
</dbReference>
<evidence type="ECO:0000313" key="13">
    <source>
        <dbReference type="EMBL" id="CAG9530245.1"/>
    </source>
</evidence>
<dbReference type="InterPro" id="IPR036236">
    <property type="entry name" value="Znf_C2H2_sf"/>
</dbReference>
<dbReference type="SMART" id="SM00355">
    <property type="entry name" value="ZnF_C2H2"/>
    <property type="match status" value="2"/>
</dbReference>
<dbReference type="InterPro" id="IPR050331">
    <property type="entry name" value="Zinc_finger"/>
</dbReference>
<evidence type="ECO:0000256" key="11">
    <source>
        <dbReference type="PROSITE-ProRule" id="PRU00042"/>
    </source>
</evidence>
<proteinExistence type="inferred from homology"/>
<name>A0A8J2Q055_9BILA</name>
<dbReference type="FunFam" id="3.30.160.60:FF:002343">
    <property type="entry name" value="Zinc finger protein 33A"/>
    <property type="match status" value="1"/>
</dbReference>
<dbReference type="PANTHER" id="PTHR16515">
    <property type="entry name" value="PR DOMAIN ZINC FINGER PROTEIN"/>
    <property type="match status" value="1"/>
</dbReference>
<evidence type="ECO:0000256" key="9">
    <source>
        <dbReference type="ARBA" id="ARBA00023163"/>
    </source>
</evidence>
<dbReference type="PROSITE" id="PS50157">
    <property type="entry name" value="ZINC_FINGER_C2H2_2"/>
    <property type="match status" value="2"/>
</dbReference>
<evidence type="ECO:0000256" key="5">
    <source>
        <dbReference type="ARBA" id="ARBA00022771"/>
    </source>
</evidence>
<keyword evidence="4" id="KW-0677">Repeat</keyword>
<evidence type="ECO:0000256" key="7">
    <source>
        <dbReference type="ARBA" id="ARBA00023015"/>
    </source>
</evidence>
<keyword evidence="5 11" id="KW-0863">Zinc-finger</keyword>
<dbReference type="Pfam" id="PF00096">
    <property type="entry name" value="zf-C2H2"/>
    <property type="match status" value="2"/>
</dbReference>
<gene>
    <name evidence="13" type="ORF">CJOHNSTONI_LOCUS759</name>
</gene>
<comment type="similarity">
    <text evidence="2">Belongs to the krueppel C2H2-type zinc-finger protein family.</text>
</comment>
<feature type="domain" description="C2H2-type" evidence="12">
    <location>
        <begin position="144"/>
        <end position="172"/>
    </location>
</feature>
<keyword evidence="3" id="KW-0479">Metal-binding</keyword>
<dbReference type="Gene3D" id="3.30.160.60">
    <property type="entry name" value="Classic Zinc Finger"/>
    <property type="match status" value="2"/>
</dbReference>
<keyword evidence="14" id="KW-1185">Reference proteome</keyword>
<dbReference type="FunFam" id="3.30.160.60:FF:000382">
    <property type="entry name" value="zinc finger protein 35 isoform X4"/>
    <property type="match status" value="1"/>
</dbReference>
<evidence type="ECO:0000259" key="12">
    <source>
        <dbReference type="PROSITE" id="PS50157"/>
    </source>
</evidence>
<dbReference type="OrthoDB" id="427030at2759"/>
<evidence type="ECO:0000256" key="10">
    <source>
        <dbReference type="ARBA" id="ARBA00023242"/>
    </source>
</evidence>
<keyword evidence="10" id="KW-0539">Nucleus</keyword>
<dbReference type="AlphaFoldDB" id="A0A8J2Q055"/>
<keyword evidence="9" id="KW-0804">Transcription</keyword>
<dbReference type="SUPFAM" id="SSF57667">
    <property type="entry name" value="beta-beta-alpha zinc fingers"/>
    <property type="match status" value="1"/>
</dbReference>
<evidence type="ECO:0000256" key="8">
    <source>
        <dbReference type="ARBA" id="ARBA00023125"/>
    </source>
</evidence>